<feature type="compositionally biased region" description="Polar residues" evidence="1">
    <location>
        <begin position="77"/>
        <end position="87"/>
    </location>
</feature>
<accession>A0ABY2HDH2</accession>
<reference evidence="2 3" key="1">
    <citation type="submission" date="2018-01" db="EMBL/GenBank/DDBJ databases">
        <title>Genome characterization of the sugarcane-associated fungus Trichoderma ghanense CCMA-1212 and their application in lignocelulose bioconversion.</title>
        <authorList>
            <person name="Steindorff A.S."/>
            <person name="Mendes T.D."/>
            <person name="Vilela E.S.D."/>
            <person name="Rodrigues D.S."/>
            <person name="Formighieri E.F."/>
            <person name="Melo I.S."/>
            <person name="Favaro L.C.L."/>
        </authorList>
    </citation>
    <scope>NUCLEOTIDE SEQUENCE [LARGE SCALE GENOMIC DNA]</scope>
    <source>
        <strain evidence="2 3">CCMA-1212</strain>
    </source>
</reference>
<proteinExistence type="predicted"/>
<dbReference type="Proteomes" id="UP001642720">
    <property type="component" value="Unassembled WGS sequence"/>
</dbReference>
<keyword evidence="3" id="KW-1185">Reference proteome</keyword>
<evidence type="ECO:0000313" key="3">
    <source>
        <dbReference type="Proteomes" id="UP001642720"/>
    </source>
</evidence>
<feature type="compositionally biased region" description="Pro residues" evidence="1">
    <location>
        <begin position="13"/>
        <end position="23"/>
    </location>
</feature>
<dbReference type="GeneID" id="300573854"/>
<organism evidence="2 3">
    <name type="scientific">Trichoderma ghanense</name>
    <dbReference type="NCBI Taxonomy" id="65468"/>
    <lineage>
        <taxon>Eukaryota</taxon>
        <taxon>Fungi</taxon>
        <taxon>Dikarya</taxon>
        <taxon>Ascomycota</taxon>
        <taxon>Pezizomycotina</taxon>
        <taxon>Sordariomycetes</taxon>
        <taxon>Hypocreomycetidae</taxon>
        <taxon>Hypocreales</taxon>
        <taxon>Hypocreaceae</taxon>
        <taxon>Trichoderma</taxon>
    </lineage>
</organism>
<feature type="compositionally biased region" description="Basic residues" evidence="1">
    <location>
        <begin position="93"/>
        <end position="106"/>
    </location>
</feature>
<evidence type="ECO:0000256" key="1">
    <source>
        <dbReference type="SAM" id="MobiDB-lite"/>
    </source>
</evidence>
<gene>
    <name evidence="2" type="ORF">CCMA1212_001999</name>
</gene>
<name>A0ABY2HDH2_9HYPO</name>
<dbReference type="RefSeq" id="XP_073562539.1">
    <property type="nucleotide sequence ID" value="XM_073699404.1"/>
</dbReference>
<feature type="region of interest" description="Disordered" evidence="1">
    <location>
        <begin position="156"/>
        <end position="178"/>
    </location>
</feature>
<dbReference type="EMBL" id="PPTA01000002">
    <property type="protein sequence ID" value="TFB06338.1"/>
    <property type="molecule type" value="Genomic_DNA"/>
</dbReference>
<protein>
    <submittedName>
        <fullName evidence="2">Uncharacterized protein</fullName>
    </submittedName>
</protein>
<sequence length="200" mass="21713">MAELPRLKYHPGTLPPAPAPQSTPPLLRAVAVPVPYARTANHGSCQLLPGPSSPSSSPSRNRPALAPTESRRFLAPASSTTGSSRQPDQNRRSQTRRKGTCTRSHRPAQAQVLPFGLLAGFSLHFRSLYVHHDRLGLAQAVPQSRASVAAPLVAPPRHHRQRLKGKTRQDKDKTKTTSQRCRGVLPTTLLFPGSSVSIRI</sequence>
<feature type="region of interest" description="Disordered" evidence="1">
    <location>
        <begin position="42"/>
        <end position="107"/>
    </location>
</feature>
<feature type="region of interest" description="Disordered" evidence="1">
    <location>
        <begin position="1"/>
        <end position="25"/>
    </location>
</feature>
<comment type="caution">
    <text evidence="2">The sequence shown here is derived from an EMBL/GenBank/DDBJ whole genome shotgun (WGS) entry which is preliminary data.</text>
</comment>
<feature type="compositionally biased region" description="Basic residues" evidence="1">
    <location>
        <begin position="156"/>
        <end position="166"/>
    </location>
</feature>
<evidence type="ECO:0000313" key="2">
    <source>
        <dbReference type="EMBL" id="TFB06338.1"/>
    </source>
</evidence>